<dbReference type="PANTHER" id="PTHR30269">
    <property type="entry name" value="TRANSMEMBRANE PROTEIN YFCA"/>
    <property type="match status" value="1"/>
</dbReference>
<dbReference type="AlphaFoldDB" id="A0A109XVN7"/>
<feature type="transmembrane region" description="Helical" evidence="8">
    <location>
        <begin position="44"/>
        <end position="64"/>
    </location>
</feature>
<dbReference type="InterPro" id="IPR002781">
    <property type="entry name" value="TM_pro_TauE-like"/>
</dbReference>
<gene>
    <name evidence="9" type="ORF">AL504_00385</name>
</gene>
<evidence type="ECO:0000256" key="8">
    <source>
        <dbReference type="RuleBase" id="RU363041"/>
    </source>
</evidence>
<name>A0A109XVN7_ALCXX</name>
<reference evidence="10" key="1">
    <citation type="submission" date="2015-12" db="EMBL/GenBank/DDBJ databases">
        <title>FDA dAtabase for Regulatory Grade micrObial Sequences (FDA-ARGOS): Supporting development and validation of Infectious Disease Dx tests.</title>
        <authorList>
            <person name="Case J."/>
            <person name="Tallon L."/>
            <person name="Sadzewicz L."/>
            <person name="Sengamalay N."/>
            <person name="Ott S."/>
            <person name="Godinez A."/>
            <person name="Nagaraj S."/>
            <person name="Nadendla S."/>
            <person name="Sichtig H."/>
        </authorList>
    </citation>
    <scope>NUCLEOTIDE SEQUENCE [LARGE SCALE GENOMIC DNA]</scope>
    <source>
        <strain evidence="10">FDAARGOS_147</strain>
    </source>
</reference>
<feature type="transmembrane region" description="Helical" evidence="8">
    <location>
        <begin position="73"/>
        <end position="91"/>
    </location>
</feature>
<dbReference type="EMBL" id="CP014060">
    <property type="protein sequence ID" value="AMG34656.1"/>
    <property type="molecule type" value="Genomic_DNA"/>
</dbReference>
<dbReference type="InterPro" id="IPR052017">
    <property type="entry name" value="TSUP"/>
</dbReference>
<evidence type="ECO:0000313" key="10">
    <source>
        <dbReference type="Proteomes" id="UP000060602"/>
    </source>
</evidence>
<evidence type="ECO:0000256" key="7">
    <source>
        <dbReference type="ARBA" id="ARBA00023136"/>
    </source>
</evidence>
<dbReference type="Proteomes" id="UP000060602">
    <property type="component" value="Chromosome"/>
</dbReference>
<keyword evidence="4 8" id="KW-1003">Cell membrane</keyword>
<protein>
    <recommendedName>
        <fullName evidence="8">Probable membrane transporter protein</fullName>
    </recommendedName>
</protein>
<evidence type="ECO:0000256" key="4">
    <source>
        <dbReference type="ARBA" id="ARBA00022475"/>
    </source>
</evidence>
<feature type="transmembrane region" description="Helical" evidence="8">
    <location>
        <begin position="7"/>
        <end position="38"/>
    </location>
</feature>
<dbReference type="RefSeq" id="WP_061070766.1">
    <property type="nucleotide sequence ID" value="NZ_CP014060.2"/>
</dbReference>
<dbReference type="PANTHER" id="PTHR30269:SF37">
    <property type="entry name" value="MEMBRANE TRANSPORTER PROTEIN"/>
    <property type="match status" value="1"/>
</dbReference>
<dbReference type="GO" id="GO:0005886">
    <property type="term" value="C:plasma membrane"/>
    <property type="evidence" value="ECO:0007669"/>
    <property type="project" value="UniProtKB-SubCell"/>
</dbReference>
<comment type="similarity">
    <text evidence="2 8">Belongs to the 4-toluene sulfonate uptake permease (TSUP) (TC 2.A.102) family.</text>
</comment>
<feature type="transmembrane region" description="Helical" evidence="8">
    <location>
        <begin position="232"/>
        <end position="252"/>
    </location>
</feature>
<evidence type="ECO:0000256" key="2">
    <source>
        <dbReference type="ARBA" id="ARBA00009142"/>
    </source>
</evidence>
<feature type="transmembrane region" description="Helical" evidence="8">
    <location>
        <begin position="179"/>
        <end position="212"/>
    </location>
</feature>
<accession>A0A109XVN7</accession>
<sequence length="253" mass="27141">MLFGPMLWFTLGGAAVAGFVQGLSGFAFSMVSMAIWAWVLEPRLAAVLTVFGALVGQVTGALSVRQAFPWKRLLPFLAGGALGVPLGLALLPLLDPAVFKLLLGIVLVAWCSFMLLSRRKIEQANRGRGYDRVCDGIAGLCGGILGSLAGLTGIAPALWCTLRQYPRDVQRNLIQGFNLLILSFTMTCYVVSSTVSAAMLPWFGALLPVIMVSTWLGARLYARLCDETFRRIILMLLTLSGAALLVSAARGFL</sequence>
<keyword evidence="7 8" id="KW-0472">Membrane</keyword>
<keyword evidence="5 8" id="KW-0812">Transmembrane</keyword>
<proteinExistence type="inferred from homology"/>
<evidence type="ECO:0000256" key="6">
    <source>
        <dbReference type="ARBA" id="ARBA00022989"/>
    </source>
</evidence>
<evidence type="ECO:0000313" key="9">
    <source>
        <dbReference type="EMBL" id="AMG34656.1"/>
    </source>
</evidence>
<keyword evidence="3" id="KW-0813">Transport</keyword>
<feature type="transmembrane region" description="Helical" evidence="8">
    <location>
        <begin position="137"/>
        <end position="159"/>
    </location>
</feature>
<dbReference type="Pfam" id="PF01925">
    <property type="entry name" value="TauE"/>
    <property type="match status" value="1"/>
</dbReference>
<organism evidence="9 10">
    <name type="scientific">Alcaligenes xylosoxydans xylosoxydans</name>
    <name type="common">Achromobacter xylosoxidans</name>
    <dbReference type="NCBI Taxonomy" id="85698"/>
    <lineage>
        <taxon>Bacteria</taxon>
        <taxon>Pseudomonadati</taxon>
        <taxon>Pseudomonadota</taxon>
        <taxon>Betaproteobacteria</taxon>
        <taxon>Burkholderiales</taxon>
        <taxon>Alcaligenaceae</taxon>
        <taxon>Achromobacter</taxon>
    </lineage>
</organism>
<comment type="subcellular location">
    <subcellularLocation>
        <location evidence="1 8">Cell membrane</location>
        <topology evidence="1 8">Multi-pass membrane protein</topology>
    </subcellularLocation>
</comment>
<evidence type="ECO:0000256" key="1">
    <source>
        <dbReference type="ARBA" id="ARBA00004651"/>
    </source>
</evidence>
<evidence type="ECO:0000256" key="5">
    <source>
        <dbReference type="ARBA" id="ARBA00022692"/>
    </source>
</evidence>
<evidence type="ECO:0000256" key="3">
    <source>
        <dbReference type="ARBA" id="ARBA00022448"/>
    </source>
</evidence>
<keyword evidence="6 8" id="KW-1133">Transmembrane helix</keyword>
<feature type="transmembrane region" description="Helical" evidence="8">
    <location>
        <begin position="97"/>
        <end position="116"/>
    </location>
</feature>